<proteinExistence type="predicted"/>
<dbReference type="SUPFAM" id="SSF56112">
    <property type="entry name" value="Protein kinase-like (PK-like)"/>
    <property type="match status" value="1"/>
</dbReference>
<dbReference type="InterPro" id="IPR000719">
    <property type="entry name" value="Prot_kinase_dom"/>
</dbReference>
<comment type="caution">
    <text evidence="5">The sequence shown here is derived from an EMBL/GenBank/DDBJ whole genome shotgun (WGS) entry which is preliminary data.</text>
</comment>
<reference evidence="5 6" key="1">
    <citation type="submission" date="2020-08" db="EMBL/GenBank/DDBJ databases">
        <title>Plant Genome Project.</title>
        <authorList>
            <person name="Zhang R.-G."/>
        </authorList>
    </citation>
    <scope>NUCLEOTIDE SEQUENCE [LARGE SCALE GENOMIC DNA]</scope>
    <source>
        <tissue evidence="5">Rhizome</tissue>
    </source>
</reference>
<dbReference type="PROSITE" id="PS50011">
    <property type="entry name" value="PROTEIN_KINASE_DOM"/>
    <property type="match status" value="1"/>
</dbReference>
<evidence type="ECO:0000259" key="4">
    <source>
        <dbReference type="PROSITE" id="PS50011"/>
    </source>
</evidence>
<dbReference type="EMBL" id="JACMSC010000020">
    <property type="protein sequence ID" value="KAG6471966.1"/>
    <property type="molecule type" value="Genomic_DNA"/>
</dbReference>
<protein>
    <recommendedName>
        <fullName evidence="4">Protein kinase domain-containing protein</fullName>
    </recommendedName>
</protein>
<feature type="transmembrane region" description="Helical" evidence="3">
    <location>
        <begin position="249"/>
        <end position="268"/>
    </location>
</feature>
<name>A0A8J5EU59_ZINOF</name>
<dbReference type="PANTHER" id="PTHR47976:SF111">
    <property type="entry name" value="NON-SPECIFIC SERINE_THREONINE PROTEIN KINASE"/>
    <property type="match status" value="1"/>
</dbReference>
<feature type="domain" description="Protein kinase" evidence="4">
    <location>
        <begin position="1"/>
        <end position="249"/>
    </location>
</feature>
<dbReference type="InterPro" id="IPR051343">
    <property type="entry name" value="G-type_lectin_kinases/EP1-like"/>
</dbReference>
<accession>A0A8J5EU59</accession>
<evidence type="ECO:0000256" key="2">
    <source>
        <dbReference type="ARBA" id="ARBA00022734"/>
    </source>
</evidence>
<dbReference type="PANTHER" id="PTHR47976">
    <property type="entry name" value="G-TYPE LECTIN S-RECEPTOR-LIKE SERINE/THREONINE-PROTEIN KINASE SD2-5"/>
    <property type="match status" value="1"/>
</dbReference>
<keyword evidence="3" id="KW-1133">Transmembrane helix</keyword>
<evidence type="ECO:0000313" key="6">
    <source>
        <dbReference type="Proteomes" id="UP000734854"/>
    </source>
</evidence>
<keyword evidence="6" id="KW-1185">Reference proteome</keyword>
<dbReference type="Gene3D" id="3.30.200.20">
    <property type="entry name" value="Phosphorylase Kinase, domain 1"/>
    <property type="match status" value="1"/>
</dbReference>
<dbReference type="InterPro" id="IPR011009">
    <property type="entry name" value="Kinase-like_dom_sf"/>
</dbReference>
<dbReference type="GO" id="GO:0005524">
    <property type="term" value="F:ATP binding"/>
    <property type="evidence" value="ECO:0007669"/>
    <property type="project" value="InterPro"/>
</dbReference>
<gene>
    <name evidence="5" type="ORF">ZIOFF_069421</name>
</gene>
<keyword evidence="1" id="KW-0732">Signal</keyword>
<dbReference type="Gene3D" id="1.10.510.10">
    <property type="entry name" value="Transferase(Phosphotransferase) domain 1"/>
    <property type="match status" value="1"/>
</dbReference>
<sequence length="277" mass="31314">MRVRTREWITTSRRVFRNLWRWNRTQDTIPHHINLVRLRGFCVESRKRLLVYEYMNRGSLDRMLFGCSSGLAVLKWKQRLDIAPENILIHDHNQDKIADFGLAKLMSPKQSGLFTIMRGMLVYLAPEWLTNTAISDKTDVYSLRMVLLEIVRGPKNRVDERDPELTGSPLSYFPMLAFEMHKRGRYEELADPRLEGKPIEHDNGDGDAGGDDAGRRATAEVAAVFEVLRTRDRGIAPESRGVGHQHESGVIGVAAAALLLVVAGGVWAEIAEAQVNV</sequence>
<dbReference type="AlphaFoldDB" id="A0A8J5EU59"/>
<keyword evidence="3" id="KW-0812">Transmembrane</keyword>
<evidence type="ECO:0000256" key="3">
    <source>
        <dbReference type="SAM" id="Phobius"/>
    </source>
</evidence>
<dbReference type="Proteomes" id="UP000734854">
    <property type="component" value="Unassembled WGS sequence"/>
</dbReference>
<dbReference type="GO" id="GO:0004672">
    <property type="term" value="F:protein kinase activity"/>
    <property type="evidence" value="ECO:0007669"/>
    <property type="project" value="InterPro"/>
</dbReference>
<organism evidence="5 6">
    <name type="scientific">Zingiber officinale</name>
    <name type="common">Ginger</name>
    <name type="synonym">Amomum zingiber</name>
    <dbReference type="NCBI Taxonomy" id="94328"/>
    <lineage>
        <taxon>Eukaryota</taxon>
        <taxon>Viridiplantae</taxon>
        <taxon>Streptophyta</taxon>
        <taxon>Embryophyta</taxon>
        <taxon>Tracheophyta</taxon>
        <taxon>Spermatophyta</taxon>
        <taxon>Magnoliopsida</taxon>
        <taxon>Liliopsida</taxon>
        <taxon>Zingiberales</taxon>
        <taxon>Zingiberaceae</taxon>
        <taxon>Zingiber</taxon>
    </lineage>
</organism>
<keyword evidence="3" id="KW-0472">Membrane</keyword>
<evidence type="ECO:0000313" key="5">
    <source>
        <dbReference type="EMBL" id="KAG6471966.1"/>
    </source>
</evidence>
<keyword evidence="2" id="KW-0430">Lectin</keyword>
<evidence type="ECO:0000256" key="1">
    <source>
        <dbReference type="ARBA" id="ARBA00022729"/>
    </source>
</evidence>
<dbReference type="Pfam" id="PF00069">
    <property type="entry name" value="Pkinase"/>
    <property type="match status" value="1"/>
</dbReference>